<sequence length="84" mass="9429">MYRTTYLSCIKWTPPDSMTHWKPPLTAPLFILASSMSLPFPSLSSFSPFWAGLVALLCSDWPVDLPLPPFSPTTPLPPYDDCRL</sequence>
<keyword evidence="2" id="KW-1185">Reference proteome</keyword>
<organism evidence="1 2">
    <name type="scientific">Aspergillus taichungensis</name>
    <dbReference type="NCBI Taxonomy" id="482145"/>
    <lineage>
        <taxon>Eukaryota</taxon>
        <taxon>Fungi</taxon>
        <taxon>Dikarya</taxon>
        <taxon>Ascomycota</taxon>
        <taxon>Pezizomycotina</taxon>
        <taxon>Eurotiomycetes</taxon>
        <taxon>Eurotiomycetidae</taxon>
        <taxon>Eurotiales</taxon>
        <taxon>Aspergillaceae</taxon>
        <taxon>Aspergillus</taxon>
        <taxon>Aspergillus subgen. Circumdati</taxon>
    </lineage>
</organism>
<dbReference type="AlphaFoldDB" id="A0A2J5I596"/>
<dbReference type="EMBL" id="KZ559507">
    <property type="protein sequence ID" value="PLN85028.1"/>
    <property type="molecule type" value="Genomic_DNA"/>
</dbReference>
<evidence type="ECO:0000313" key="2">
    <source>
        <dbReference type="Proteomes" id="UP000235023"/>
    </source>
</evidence>
<name>A0A2J5I596_9EURO</name>
<protein>
    <submittedName>
        <fullName evidence="1">Uncharacterized protein</fullName>
    </submittedName>
</protein>
<accession>A0A2J5I596</accession>
<proteinExistence type="predicted"/>
<gene>
    <name evidence="1" type="ORF">BDW42DRAFT_161485</name>
</gene>
<reference evidence="2" key="1">
    <citation type="submission" date="2017-12" db="EMBL/GenBank/DDBJ databases">
        <authorList>
            <consortium name="DOE Joint Genome Institute"/>
            <person name="Mondo S.J."/>
            <person name="Kjaerbolling I."/>
            <person name="Vesth T.C."/>
            <person name="Frisvad J.C."/>
            <person name="Nybo J.L."/>
            <person name="Theobald S."/>
            <person name="Kuo A."/>
            <person name="Bowyer P."/>
            <person name="Matsuda Y."/>
            <person name="Lyhne E.K."/>
            <person name="Kogle M.E."/>
            <person name="Clum A."/>
            <person name="Lipzen A."/>
            <person name="Salamov A."/>
            <person name="Ngan C.Y."/>
            <person name="Daum C."/>
            <person name="Chiniquy J."/>
            <person name="Barry K."/>
            <person name="LaButti K."/>
            <person name="Haridas S."/>
            <person name="Simmons B.A."/>
            <person name="Magnuson J.K."/>
            <person name="Mortensen U.H."/>
            <person name="Larsen T.O."/>
            <person name="Grigoriev I.V."/>
            <person name="Baker S.E."/>
            <person name="Andersen M.R."/>
            <person name="Nordberg H.P."/>
            <person name="Cantor M.N."/>
            <person name="Hua S.X."/>
        </authorList>
    </citation>
    <scope>NUCLEOTIDE SEQUENCE [LARGE SCALE GENOMIC DNA]</scope>
    <source>
        <strain evidence="2">IBT 19404</strain>
    </source>
</reference>
<dbReference type="Proteomes" id="UP000235023">
    <property type="component" value="Unassembled WGS sequence"/>
</dbReference>
<evidence type="ECO:0000313" key="1">
    <source>
        <dbReference type="EMBL" id="PLN85028.1"/>
    </source>
</evidence>